<comment type="cofactor">
    <cofactor evidence="2">
        <name>Mg(2+)</name>
        <dbReference type="ChEBI" id="CHEBI:18420"/>
    </cofactor>
</comment>
<dbReference type="GO" id="GO:0005634">
    <property type="term" value="C:nucleus"/>
    <property type="evidence" value="ECO:0007669"/>
    <property type="project" value="TreeGrafter"/>
</dbReference>
<feature type="domain" description="Topo IIA-type catalytic" evidence="11">
    <location>
        <begin position="1"/>
        <end position="144"/>
    </location>
</feature>
<evidence type="ECO:0000256" key="2">
    <source>
        <dbReference type="ARBA" id="ARBA00001946"/>
    </source>
</evidence>
<dbReference type="AlphaFoldDB" id="A0A8E0VHU8"/>
<evidence type="ECO:0000256" key="1">
    <source>
        <dbReference type="ARBA" id="ARBA00000185"/>
    </source>
</evidence>
<dbReference type="OrthoDB" id="276498at2759"/>
<evidence type="ECO:0000256" key="7">
    <source>
        <dbReference type="ARBA" id="ARBA00023125"/>
    </source>
</evidence>
<dbReference type="Proteomes" id="UP000728185">
    <property type="component" value="Unassembled WGS sequence"/>
</dbReference>
<evidence type="ECO:0000313" key="12">
    <source>
        <dbReference type="EMBL" id="KAA0194551.1"/>
    </source>
</evidence>
<dbReference type="Pfam" id="PF00521">
    <property type="entry name" value="DNA_topoisoIV"/>
    <property type="match status" value="1"/>
</dbReference>
<evidence type="ECO:0000256" key="5">
    <source>
        <dbReference type="ARBA" id="ARBA00022840"/>
    </source>
</evidence>
<dbReference type="GO" id="GO:0003677">
    <property type="term" value="F:DNA binding"/>
    <property type="evidence" value="ECO:0007669"/>
    <property type="project" value="UniProtKB-UniRule"/>
</dbReference>
<keyword evidence="8 9" id="KW-0413">Isomerase</keyword>
<evidence type="ECO:0000256" key="9">
    <source>
        <dbReference type="PROSITE-ProRule" id="PRU01384"/>
    </source>
</evidence>
<keyword evidence="13" id="KW-1185">Reference proteome</keyword>
<dbReference type="GO" id="GO:0005524">
    <property type="term" value="F:ATP binding"/>
    <property type="evidence" value="ECO:0007669"/>
    <property type="project" value="UniProtKB-KW"/>
</dbReference>
<keyword evidence="4" id="KW-0547">Nucleotide-binding</keyword>
<sequence>YEKRKSYLEGMLSAEARKLENQARFVVEKIDGVITIENKPRKELIRILQEARYDSDPVRAWKECLDKLASIEEEIESRGTADAESGEPEGTSAGGPDYNYILNMPLWSLSKERKDDLLSQRDAKQAELRALRSKTATILWREDLKNLEEAYKYNTILHSIYEEHFCSESTYIFCLQKFEADLVADERKLAEKMESKSTKTTGPGRGFPKTGKRGRETQPDPMARRITPVADPELLKKLEVDRPGGLDASFDADLDEDTQDTEFNGQPKPLVQRLTSGGTNAQALILSSSSATVGRGRGRGRGASNIVRKPGGTALSPTKKRQPKTGGKRKLGRARASDSDSDVDLSVSDGSDVFEARITTDSPVRERAHRTKSANVKYNFDDSDQDEGTSSDDKESFKVVDHGQGPKDLELPVAPPMPVTTQSSLSESTHPRGRGRGRGGGAGVRGGRGRATAPSVLKNQTKLNFSEVQTKAAKSQLATFDISEGENDGFSPAENGAPPACKLPLISHLLSPSIAPRSPRMNARRAATDKARYVFDIESSEGSDTDGSEFATKAPVIGKRKSRHSDDDDDFDPQNFGQKKRTKKTFDDSDSDF</sequence>
<feature type="region of interest" description="Disordered" evidence="10">
    <location>
        <begin position="76"/>
        <end position="97"/>
    </location>
</feature>
<feature type="region of interest" description="Disordered" evidence="10">
    <location>
        <begin position="192"/>
        <end position="235"/>
    </location>
</feature>
<dbReference type="PANTHER" id="PTHR10169:SF38">
    <property type="entry name" value="DNA TOPOISOMERASE 2"/>
    <property type="match status" value="1"/>
</dbReference>
<reference evidence="12" key="1">
    <citation type="submission" date="2019-05" db="EMBL/GenBank/DDBJ databases">
        <title>Annotation for the trematode Fasciolopsis buski.</title>
        <authorList>
            <person name="Choi Y.-J."/>
        </authorList>
    </citation>
    <scope>NUCLEOTIDE SEQUENCE</scope>
    <source>
        <strain evidence="12">HT</strain>
        <tissue evidence="12">Whole worm</tissue>
    </source>
</reference>
<gene>
    <name evidence="12" type="ORF">FBUS_11809</name>
</gene>
<evidence type="ECO:0000256" key="6">
    <source>
        <dbReference type="ARBA" id="ARBA00023029"/>
    </source>
</evidence>
<protein>
    <recommendedName>
        <fullName evidence="3">DNA topoisomerase (ATP-hydrolyzing)</fullName>
        <ecNumber evidence="3">5.6.2.2</ecNumber>
    </recommendedName>
</protein>
<keyword evidence="7 9" id="KW-0238">DNA-binding</keyword>
<dbReference type="InterPro" id="IPR013757">
    <property type="entry name" value="Topo_IIA_A_a_sf"/>
</dbReference>
<comment type="caution">
    <text evidence="12">The sequence shown here is derived from an EMBL/GenBank/DDBJ whole genome shotgun (WGS) entry which is preliminary data.</text>
</comment>
<organism evidence="12 13">
    <name type="scientific">Fasciolopsis buskii</name>
    <dbReference type="NCBI Taxonomy" id="27845"/>
    <lineage>
        <taxon>Eukaryota</taxon>
        <taxon>Metazoa</taxon>
        <taxon>Spiralia</taxon>
        <taxon>Lophotrochozoa</taxon>
        <taxon>Platyhelminthes</taxon>
        <taxon>Trematoda</taxon>
        <taxon>Digenea</taxon>
        <taxon>Plagiorchiida</taxon>
        <taxon>Echinostomata</taxon>
        <taxon>Echinostomatoidea</taxon>
        <taxon>Fasciolidae</taxon>
        <taxon>Fasciolopsis</taxon>
    </lineage>
</organism>
<dbReference type="Gene3D" id="1.10.268.10">
    <property type="entry name" value="Topoisomerase, domain 3"/>
    <property type="match status" value="1"/>
</dbReference>
<keyword evidence="5" id="KW-0067">ATP-binding</keyword>
<dbReference type="InterPro" id="IPR050634">
    <property type="entry name" value="DNA_Topoisomerase_II"/>
</dbReference>
<evidence type="ECO:0000256" key="4">
    <source>
        <dbReference type="ARBA" id="ARBA00022741"/>
    </source>
</evidence>
<feature type="compositionally biased region" description="Polar residues" evidence="10">
    <location>
        <begin position="419"/>
        <end position="428"/>
    </location>
</feature>
<dbReference type="PANTHER" id="PTHR10169">
    <property type="entry name" value="DNA TOPOISOMERASE/GYRASE"/>
    <property type="match status" value="1"/>
</dbReference>
<feature type="region of interest" description="Disordered" evidence="10">
    <location>
        <begin position="538"/>
        <end position="593"/>
    </location>
</feature>
<evidence type="ECO:0000256" key="3">
    <source>
        <dbReference type="ARBA" id="ARBA00012895"/>
    </source>
</evidence>
<feature type="compositionally biased region" description="Basic and acidic residues" evidence="10">
    <location>
        <begin position="391"/>
        <end position="410"/>
    </location>
</feature>
<dbReference type="PROSITE" id="PS52040">
    <property type="entry name" value="TOPO_IIA"/>
    <property type="match status" value="1"/>
</dbReference>
<evidence type="ECO:0000256" key="10">
    <source>
        <dbReference type="SAM" id="MobiDB-lite"/>
    </source>
</evidence>
<dbReference type="EMBL" id="LUCM01004306">
    <property type="protein sequence ID" value="KAA0194551.1"/>
    <property type="molecule type" value="Genomic_DNA"/>
</dbReference>
<dbReference type="GO" id="GO:0003918">
    <property type="term" value="F:DNA topoisomerase type II (double strand cut, ATP-hydrolyzing) activity"/>
    <property type="evidence" value="ECO:0007669"/>
    <property type="project" value="UniProtKB-EC"/>
</dbReference>
<comment type="catalytic activity">
    <reaction evidence="1 9">
        <text>ATP-dependent breakage, passage and rejoining of double-stranded DNA.</text>
        <dbReference type="EC" id="5.6.2.2"/>
    </reaction>
</comment>
<dbReference type="EC" id="5.6.2.2" evidence="3"/>
<feature type="compositionally biased region" description="Acidic residues" evidence="10">
    <location>
        <begin position="381"/>
        <end position="390"/>
    </location>
</feature>
<dbReference type="GO" id="GO:0000819">
    <property type="term" value="P:sister chromatid segregation"/>
    <property type="evidence" value="ECO:0007669"/>
    <property type="project" value="TreeGrafter"/>
</dbReference>
<dbReference type="InterPro" id="IPR002205">
    <property type="entry name" value="Topo_IIA_dom_A"/>
</dbReference>
<feature type="compositionally biased region" description="Acidic residues" evidence="10">
    <location>
        <begin position="538"/>
        <end position="547"/>
    </location>
</feature>
<proteinExistence type="predicted"/>
<keyword evidence="6 9" id="KW-0799">Topoisomerase</keyword>
<dbReference type="GO" id="GO:0006265">
    <property type="term" value="P:DNA topological change"/>
    <property type="evidence" value="ECO:0007669"/>
    <property type="project" value="UniProtKB-UniRule"/>
</dbReference>
<feature type="compositionally biased region" description="Basic residues" evidence="10">
    <location>
        <begin position="318"/>
        <end position="333"/>
    </location>
</feature>
<feature type="active site" description="O-(5'-phospho-DNA)-tyrosine intermediate" evidence="9">
    <location>
        <position position="1"/>
    </location>
</feature>
<feature type="non-terminal residue" evidence="12">
    <location>
        <position position="1"/>
    </location>
</feature>
<dbReference type="SUPFAM" id="SSF56719">
    <property type="entry name" value="Type II DNA topoisomerase"/>
    <property type="match status" value="1"/>
</dbReference>
<evidence type="ECO:0000259" key="11">
    <source>
        <dbReference type="PROSITE" id="PS52040"/>
    </source>
</evidence>
<accession>A0A8E0VHU8</accession>
<dbReference type="GO" id="GO:0000712">
    <property type="term" value="P:resolution of meiotic recombination intermediates"/>
    <property type="evidence" value="ECO:0007669"/>
    <property type="project" value="TreeGrafter"/>
</dbReference>
<evidence type="ECO:0000256" key="8">
    <source>
        <dbReference type="ARBA" id="ARBA00023235"/>
    </source>
</evidence>
<feature type="region of interest" description="Disordered" evidence="10">
    <location>
        <begin position="286"/>
        <end position="462"/>
    </location>
</feature>
<evidence type="ECO:0000313" key="13">
    <source>
        <dbReference type="Proteomes" id="UP000728185"/>
    </source>
</evidence>
<dbReference type="InterPro" id="IPR013760">
    <property type="entry name" value="Topo_IIA-like_dom_sf"/>
</dbReference>
<name>A0A8E0VHU8_9TREM</name>